<evidence type="ECO:0000259" key="3">
    <source>
        <dbReference type="Pfam" id="PF17921"/>
    </source>
</evidence>
<dbReference type="Gene3D" id="1.10.340.70">
    <property type="match status" value="1"/>
</dbReference>
<organism evidence="4 5">
    <name type="scientific">Brachionus calyciflorus</name>
    <dbReference type="NCBI Taxonomy" id="104777"/>
    <lineage>
        <taxon>Eukaryota</taxon>
        <taxon>Metazoa</taxon>
        <taxon>Spiralia</taxon>
        <taxon>Gnathifera</taxon>
        <taxon>Rotifera</taxon>
        <taxon>Eurotatoria</taxon>
        <taxon>Monogononta</taxon>
        <taxon>Pseudotrocha</taxon>
        <taxon>Ploima</taxon>
        <taxon>Brachionidae</taxon>
        <taxon>Brachionus</taxon>
    </lineage>
</organism>
<keyword evidence="1" id="KW-0511">Multifunctional enzyme</keyword>
<dbReference type="SUPFAM" id="SSF56672">
    <property type="entry name" value="DNA/RNA polymerases"/>
    <property type="match status" value="1"/>
</dbReference>
<proteinExistence type="predicted"/>
<evidence type="ECO:0000256" key="1">
    <source>
        <dbReference type="ARBA" id="ARBA00023268"/>
    </source>
</evidence>
<dbReference type="Pfam" id="PF17919">
    <property type="entry name" value="RT_RNaseH_2"/>
    <property type="match status" value="1"/>
</dbReference>
<evidence type="ECO:0000313" key="4">
    <source>
        <dbReference type="EMBL" id="CAF1027119.1"/>
    </source>
</evidence>
<keyword evidence="5" id="KW-1185">Reference proteome</keyword>
<sequence>GRKIRDSEKDPDDIIFYPAKKPCFENNAIKIADVQATCSKNLKDTADKIAQQHINELGEAKIGDTVQVPVPEVDRGPADPPNILAYILKFNENHMIYKLATKHGLISGWFSRNMFSICKQKLIKFESLDLSKELTLRQINGAYSISGGQRFLKRFVPMFSYIAQPLFTLLNKDNKFIWTAECEEAFIKLKNALTSYPILRIVDPNRPLKAYTDASGLAIGGILTQVDDDGKEYIVACYSRILSKHEINYTTTEKECLSVIECKREWRNYGDIEFNIAKSYASVGKKIFIVKNNIHFIYPDIDERKETINKAHAFAHFQSESTYNRIKDDYYWHGMVDDIKQSIKECTTCQEITKR</sequence>
<dbReference type="InterPro" id="IPR043128">
    <property type="entry name" value="Rev_trsase/Diguanyl_cyclase"/>
</dbReference>
<protein>
    <submittedName>
        <fullName evidence="4">Uncharacterized protein</fullName>
    </submittedName>
</protein>
<dbReference type="InterPro" id="IPR041577">
    <property type="entry name" value="RT_RNaseH_2"/>
</dbReference>
<dbReference type="InterPro" id="IPR050951">
    <property type="entry name" value="Retrovirus_Pol_polyprotein"/>
</dbReference>
<feature type="domain" description="Integrase zinc-binding" evidence="3">
    <location>
        <begin position="302"/>
        <end position="352"/>
    </location>
</feature>
<dbReference type="Pfam" id="PF17921">
    <property type="entry name" value="Integrase_H2C2"/>
    <property type="match status" value="1"/>
</dbReference>
<feature type="non-terminal residue" evidence="4">
    <location>
        <position position="1"/>
    </location>
</feature>
<dbReference type="InterPro" id="IPR041588">
    <property type="entry name" value="Integrase_H2C2"/>
</dbReference>
<accession>A0A814IW46</accession>
<name>A0A814IW46_9BILA</name>
<evidence type="ECO:0000313" key="5">
    <source>
        <dbReference type="Proteomes" id="UP000663879"/>
    </source>
</evidence>
<gene>
    <name evidence="4" type="ORF">OXX778_LOCUS17672</name>
</gene>
<dbReference type="AlphaFoldDB" id="A0A814IW46"/>
<dbReference type="EMBL" id="CAJNOC010004593">
    <property type="protein sequence ID" value="CAF1027119.1"/>
    <property type="molecule type" value="Genomic_DNA"/>
</dbReference>
<dbReference type="GO" id="GO:0003824">
    <property type="term" value="F:catalytic activity"/>
    <property type="evidence" value="ECO:0007669"/>
    <property type="project" value="UniProtKB-KW"/>
</dbReference>
<reference evidence="4" key="1">
    <citation type="submission" date="2021-02" db="EMBL/GenBank/DDBJ databases">
        <authorList>
            <person name="Nowell W R."/>
        </authorList>
    </citation>
    <scope>NUCLEOTIDE SEQUENCE</scope>
    <source>
        <strain evidence="4">Ploen Becks lab</strain>
    </source>
</reference>
<dbReference type="PANTHER" id="PTHR37984:SF5">
    <property type="entry name" value="PROTEIN NYNRIN-LIKE"/>
    <property type="match status" value="1"/>
</dbReference>
<dbReference type="InterPro" id="IPR043502">
    <property type="entry name" value="DNA/RNA_pol_sf"/>
</dbReference>
<dbReference type="PANTHER" id="PTHR37984">
    <property type="entry name" value="PROTEIN CBG26694"/>
    <property type="match status" value="1"/>
</dbReference>
<feature type="domain" description="Reverse transcriptase/retrotransposon-derived protein RNase H-like" evidence="2">
    <location>
        <begin position="178"/>
        <end position="269"/>
    </location>
</feature>
<comment type="caution">
    <text evidence="4">The sequence shown here is derived from an EMBL/GenBank/DDBJ whole genome shotgun (WGS) entry which is preliminary data.</text>
</comment>
<dbReference type="Proteomes" id="UP000663879">
    <property type="component" value="Unassembled WGS sequence"/>
</dbReference>
<evidence type="ECO:0000259" key="2">
    <source>
        <dbReference type="Pfam" id="PF17919"/>
    </source>
</evidence>
<dbReference type="OrthoDB" id="425619at2759"/>
<dbReference type="Gene3D" id="3.30.70.270">
    <property type="match status" value="1"/>
</dbReference>